<dbReference type="PROSITE" id="PS00676">
    <property type="entry name" value="SIGMA54_INTERACT_2"/>
    <property type="match status" value="1"/>
</dbReference>
<dbReference type="SUPFAM" id="SSF46689">
    <property type="entry name" value="Homeodomain-like"/>
    <property type="match status" value="1"/>
</dbReference>
<accession>A0A2N5M694</accession>
<keyword evidence="4" id="KW-0238">DNA-binding</keyword>
<dbReference type="InterPro" id="IPR003593">
    <property type="entry name" value="AAA+_ATPase"/>
</dbReference>
<dbReference type="RefSeq" id="WP_101641969.1">
    <property type="nucleotide sequence ID" value="NZ_PGUY01000032.1"/>
</dbReference>
<evidence type="ECO:0000256" key="4">
    <source>
        <dbReference type="ARBA" id="ARBA00023125"/>
    </source>
</evidence>
<dbReference type="Proteomes" id="UP000234748">
    <property type="component" value="Unassembled WGS sequence"/>
</dbReference>
<reference evidence="8 9" key="1">
    <citation type="submission" date="2017-11" db="EMBL/GenBank/DDBJ databases">
        <title>Comparitive Functional Genomics of Dry Heat Resistant strains isolated from the Viking Spacecraft.</title>
        <authorList>
            <person name="Seuylemezian A."/>
            <person name="Cooper K."/>
            <person name="Vaishampayan P."/>
        </authorList>
    </citation>
    <scope>NUCLEOTIDE SEQUENCE [LARGE SCALE GENOMIC DNA]</scope>
    <source>
        <strain evidence="8 9">V1-29</strain>
    </source>
</reference>
<evidence type="ECO:0000256" key="5">
    <source>
        <dbReference type="ARBA" id="ARBA00023163"/>
    </source>
</evidence>
<keyword evidence="2" id="KW-0067">ATP-binding</keyword>
<feature type="domain" description="Sigma-54 factor interaction" evidence="6">
    <location>
        <begin position="343"/>
        <end position="573"/>
    </location>
</feature>
<evidence type="ECO:0000259" key="6">
    <source>
        <dbReference type="PROSITE" id="PS50045"/>
    </source>
</evidence>
<dbReference type="EMBL" id="PGUY01000032">
    <property type="protein sequence ID" value="PLT29881.1"/>
    <property type="molecule type" value="Genomic_DNA"/>
</dbReference>
<dbReference type="GO" id="GO:0043565">
    <property type="term" value="F:sequence-specific DNA binding"/>
    <property type="evidence" value="ECO:0007669"/>
    <property type="project" value="InterPro"/>
</dbReference>
<dbReference type="Gene3D" id="1.10.8.60">
    <property type="match status" value="1"/>
</dbReference>
<keyword evidence="9" id="KW-1185">Reference proteome</keyword>
<dbReference type="GO" id="GO:0005524">
    <property type="term" value="F:ATP binding"/>
    <property type="evidence" value="ECO:0007669"/>
    <property type="project" value="UniProtKB-KW"/>
</dbReference>
<dbReference type="PROSITE" id="PS00675">
    <property type="entry name" value="SIGMA54_INTERACT_1"/>
    <property type="match status" value="1"/>
</dbReference>
<dbReference type="PROSITE" id="PS50045">
    <property type="entry name" value="SIGMA54_INTERACT_4"/>
    <property type="match status" value="1"/>
</dbReference>
<dbReference type="NCBIfam" id="TIGR00229">
    <property type="entry name" value="sensory_box"/>
    <property type="match status" value="1"/>
</dbReference>
<comment type="caution">
    <text evidence="8">The sequence shown here is derived from an EMBL/GenBank/DDBJ whole genome shotgun (WGS) entry which is preliminary data.</text>
</comment>
<dbReference type="FunFam" id="3.40.50.300:FF:000006">
    <property type="entry name" value="DNA-binding transcriptional regulator NtrC"/>
    <property type="match status" value="1"/>
</dbReference>
<dbReference type="Gene3D" id="1.10.10.60">
    <property type="entry name" value="Homeodomain-like"/>
    <property type="match status" value="1"/>
</dbReference>
<evidence type="ECO:0000313" key="9">
    <source>
        <dbReference type="Proteomes" id="UP000234748"/>
    </source>
</evidence>
<dbReference type="InterPro" id="IPR009057">
    <property type="entry name" value="Homeodomain-like_sf"/>
</dbReference>
<dbReference type="InterPro" id="IPR025943">
    <property type="entry name" value="Sigma_54_int_dom_ATP-bd_2"/>
</dbReference>
<evidence type="ECO:0000256" key="2">
    <source>
        <dbReference type="ARBA" id="ARBA00022840"/>
    </source>
</evidence>
<evidence type="ECO:0000313" key="8">
    <source>
        <dbReference type="EMBL" id="PLT29881.1"/>
    </source>
</evidence>
<dbReference type="PRINTS" id="PR01590">
    <property type="entry name" value="HTHFIS"/>
</dbReference>
<dbReference type="SUPFAM" id="SSF52540">
    <property type="entry name" value="P-loop containing nucleoside triphosphate hydrolases"/>
    <property type="match status" value="1"/>
</dbReference>
<dbReference type="SUPFAM" id="SSF55785">
    <property type="entry name" value="PYP-like sensor domain (PAS domain)"/>
    <property type="match status" value="1"/>
</dbReference>
<dbReference type="Pfam" id="PF02954">
    <property type="entry name" value="HTH_8"/>
    <property type="match status" value="1"/>
</dbReference>
<dbReference type="Pfam" id="PF00989">
    <property type="entry name" value="PAS"/>
    <property type="match status" value="1"/>
</dbReference>
<dbReference type="Pfam" id="PF01590">
    <property type="entry name" value="GAF"/>
    <property type="match status" value="1"/>
</dbReference>
<dbReference type="InterPro" id="IPR002197">
    <property type="entry name" value="HTH_Fis"/>
</dbReference>
<dbReference type="InterPro" id="IPR000014">
    <property type="entry name" value="PAS"/>
</dbReference>
<dbReference type="PROSITE" id="PS50112">
    <property type="entry name" value="PAS"/>
    <property type="match status" value="1"/>
</dbReference>
<dbReference type="PANTHER" id="PTHR32071:SF57">
    <property type="entry name" value="C4-DICARBOXYLATE TRANSPORT TRANSCRIPTIONAL REGULATORY PROTEIN DCTD"/>
    <property type="match status" value="1"/>
</dbReference>
<dbReference type="Pfam" id="PF25601">
    <property type="entry name" value="AAA_lid_14"/>
    <property type="match status" value="1"/>
</dbReference>
<keyword evidence="5" id="KW-0804">Transcription</keyword>
<dbReference type="InterPro" id="IPR058031">
    <property type="entry name" value="AAA_lid_NorR"/>
</dbReference>
<feature type="domain" description="PAS" evidence="7">
    <location>
        <begin position="214"/>
        <end position="284"/>
    </location>
</feature>
<dbReference type="AlphaFoldDB" id="A0A2N5M694"/>
<dbReference type="GO" id="GO:0006355">
    <property type="term" value="P:regulation of DNA-templated transcription"/>
    <property type="evidence" value="ECO:0007669"/>
    <property type="project" value="InterPro"/>
</dbReference>
<keyword evidence="1" id="KW-0547">Nucleotide-binding</keyword>
<dbReference type="InterPro" id="IPR029016">
    <property type="entry name" value="GAF-like_dom_sf"/>
</dbReference>
<keyword evidence="3" id="KW-0805">Transcription regulation</keyword>
<dbReference type="OrthoDB" id="9771372at2"/>
<proteinExistence type="predicted"/>
<dbReference type="InterPro" id="IPR025662">
    <property type="entry name" value="Sigma_54_int_dom_ATP-bd_1"/>
</dbReference>
<evidence type="ECO:0000256" key="1">
    <source>
        <dbReference type="ARBA" id="ARBA00022741"/>
    </source>
</evidence>
<dbReference type="InterPro" id="IPR027417">
    <property type="entry name" value="P-loop_NTPase"/>
</dbReference>
<dbReference type="Gene3D" id="3.30.450.20">
    <property type="entry name" value="PAS domain"/>
    <property type="match status" value="1"/>
</dbReference>
<organism evidence="8 9">
    <name type="scientific">Peribacillus deserti</name>
    <dbReference type="NCBI Taxonomy" id="673318"/>
    <lineage>
        <taxon>Bacteria</taxon>
        <taxon>Bacillati</taxon>
        <taxon>Bacillota</taxon>
        <taxon>Bacilli</taxon>
        <taxon>Bacillales</taxon>
        <taxon>Bacillaceae</taxon>
        <taxon>Peribacillus</taxon>
    </lineage>
</organism>
<dbReference type="InterPro" id="IPR025944">
    <property type="entry name" value="Sigma_54_int_dom_CS"/>
</dbReference>
<name>A0A2N5M694_9BACI</name>
<dbReference type="InterPro" id="IPR002078">
    <property type="entry name" value="Sigma_54_int"/>
</dbReference>
<gene>
    <name evidence="8" type="ORF">CUU66_10790</name>
</gene>
<evidence type="ECO:0000259" key="7">
    <source>
        <dbReference type="PROSITE" id="PS50112"/>
    </source>
</evidence>
<dbReference type="SMART" id="SM00091">
    <property type="entry name" value="PAS"/>
    <property type="match status" value="1"/>
</dbReference>
<evidence type="ECO:0000256" key="3">
    <source>
        <dbReference type="ARBA" id="ARBA00023015"/>
    </source>
</evidence>
<dbReference type="InterPro" id="IPR003018">
    <property type="entry name" value="GAF"/>
</dbReference>
<dbReference type="Pfam" id="PF00158">
    <property type="entry name" value="Sigma54_activat"/>
    <property type="match status" value="1"/>
</dbReference>
<dbReference type="Gene3D" id="3.30.450.40">
    <property type="match status" value="1"/>
</dbReference>
<dbReference type="CDD" id="cd00130">
    <property type="entry name" value="PAS"/>
    <property type="match status" value="1"/>
</dbReference>
<dbReference type="PROSITE" id="PS00688">
    <property type="entry name" value="SIGMA54_INTERACT_3"/>
    <property type="match status" value="1"/>
</dbReference>
<dbReference type="SMART" id="SM00382">
    <property type="entry name" value="AAA"/>
    <property type="match status" value="1"/>
</dbReference>
<protein>
    <submittedName>
        <fullName evidence="8">Sigma-54-dependent Fis family transcriptional regulator</fullName>
    </submittedName>
</protein>
<dbReference type="PANTHER" id="PTHR32071">
    <property type="entry name" value="TRANSCRIPTIONAL REGULATORY PROTEIN"/>
    <property type="match status" value="1"/>
</dbReference>
<dbReference type="InterPro" id="IPR035965">
    <property type="entry name" value="PAS-like_dom_sf"/>
</dbReference>
<dbReference type="InterPro" id="IPR013767">
    <property type="entry name" value="PAS_fold"/>
</dbReference>
<dbReference type="CDD" id="cd00009">
    <property type="entry name" value="AAA"/>
    <property type="match status" value="1"/>
</dbReference>
<sequence length="649" mass="73880">MADQELLSRKWENFVKTGELDPEIDPIIRNSWIRSKKYEVDPFQTRGKGKLLLQDLEPLLQRKKELIQISFPLMNMLYSLVKGSGFLVVLCDENGYLLKVMGDEQPLKDAQLIQFVEGANWSEEVIGTNAIGTAIKEGIPIQVFSYEHFTKATQAWTCSASPIYTASNELIGVLNMSGPFDKVHPHTLGMVVSTVKAIENQLQLKENTEKNELMKSYLEETTNTLSDGIIITNEQGIIIKTNRMLQSILQMLPTEIEGKNIMHIFENRTIETFRLTNQEVIDKEVKLRIRNNGVHTSVLLNAKPILRERKIIGSLVTVKGIKKVHQFVNQVSGNQAKVTFEDMIGENEIFLNRIHEAKLAAKSESTVLIMGDSGTGKDLLAQAIHNDSSRRRHPFLAINCGGIPRDLLGSELFGYVEGAFTGARKGGTAGKFELADGGTLFLDEVGEMSLEMQVLLLRVLQNREVVRIGGNKVVPVNVRIIAATNKNLKQEIQKGNFREDLYFRLHVMPIYLPSLHQRKSDIPLLAEYFSKQIAHRMQKRVPQITNEVMELLNMYRWPGNIRELQNVMERAIVKSMNQELTLELFPEEMTISHGNDHYHHELLPKKDEIKKQALMESIKIYNGNFSKAAEYLGISRSTLYRQMERYHIR</sequence>
<dbReference type="Gene3D" id="3.40.50.300">
    <property type="entry name" value="P-loop containing nucleotide triphosphate hydrolases"/>
    <property type="match status" value="1"/>
</dbReference>